<accession>A0AAW1RXH7</accession>
<comment type="caution">
    <text evidence="2">The sequence shown here is derived from an EMBL/GenBank/DDBJ whole genome shotgun (WGS) entry which is preliminary data.</text>
</comment>
<proteinExistence type="predicted"/>
<reference evidence="2 3" key="1">
    <citation type="journal article" date="2024" name="Nat. Commun.">
        <title>Phylogenomics reveals the evolutionary origins of lichenization in chlorophyte algae.</title>
        <authorList>
            <person name="Puginier C."/>
            <person name="Libourel C."/>
            <person name="Otte J."/>
            <person name="Skaloud P."/>
            <person name="Haon M."/>
            <person name="Grisel S."/>
            <person name="Petersen M."/>
            <person name="Berrin J.G."/>
            <person name="Delaux P.M."/>
            <person name="Dal Grande F."/>
            <person name="Keller J."/>
        </authorList>
    </citation>
    <scope>NUCLEOTIDE SEQUENCE [LARGE SCALE GENOMIC DNA]</scope>
    <source>
        <strain evidence="2 3">SAG 245.80</strain>
    </source>
</reference>
<dbReference type="AlphaFoldDB" id="A0AAW1RXH7"/>
<evidence type="ECO:0000313" key="3">
    <source>
        <dbReference type="Proteomes" id="UP001445335"/>
    </source>
</evidence>
<dbReference type="Proteomes" id="UP001445335">
    <property type="component" value="Unassembled WGS sequence"/>
</dbReference>
<keyword evidence="3" id="KW-1185">Reference proteome</keyword>
<organism evidence="2 3">
    <name type="scientific">Elliptochloris bilobata</name>
    <dbReference type="NCBI Taxonomy" id="381761"/>
    <lineage>
        <taxon>Eukaryota</taxon>
        <taxon>Viridiplantae</taxon>
        <taxon>Chlorophyta</taxon>
        <taxon>core chlorophytes</taxon>
        <taxon>Trebouxiophyceae</taxon>
        <taxon>Trebouxiophyceae incertae sedis</taxon>
        <taxon>Elliptochloris clade</taxon>
        <taxon>Elliptochloris</taxon>
    </lineage>
</organism>
<evidence type="ECO:0000313" key="2">
    <source>
        <dbReference type="EMBL" id="KAK9838123.1"/>
    </source>
</evidence>
<feature type="compositionally biased region" description="Polar residues" evidence="1">
    <location>
        <begin position="9"/>
        <end position="19"/>
    </location>
</feature>
<protein>
    <submittedName>
        <fullName evidence="2">Uncharacterized protein</fullName>
    </submittedName>
</protein>
<sequence length="85" mass="9268">MEEDRGRSGNPSTAAQPSQDGAAEKMHVEQAPNKRSKALAAHKGAGVKVKKAKKVTSVLCEEFHKRRPKGTRRGSFKRLILGTDN</sequence>
<gene>
    <name evidence="2" type="ORF">WJX81_002742</name>
</gene>
<feature type="region of interest" description="Disordered" evidence="1">
    <location>
        <begin position="1"/>
        <end position="46"/>
    </location>
</feature>
<dbReference type="EMBL" id="JALJOU010000020">
    <property type="protein sequence ID" value="KAK9838123.1"/>
    <property type="molecule type" value="Genomic_DNA"/>
</dbReference>
<evidence type="ECO:0000256" key="1">
    <source>
        <dbReference type="SAM" id="MobiDB-lite"/>
    </source>
</evidence>
<name>A0AAW1RXH7_9CHLO</name>